<keyword evidence="3" id="KW-0862">Zinc</keyword>
<dbReference type="InterPro" id="IPR017921">
    <property type="entry name" value="Znf_CTCHY"/>
</dbReference>
<dbReference type="KEGG" id="cdu:CD36_41280"/>
<dbReference type="SMART" id="SM00184">
    <property type="entry name" value="RING"/>
    <property type="match status" value="1"/>
</dbReference>
<protein>
    <submittedName>
        <fullName evidence="10">RING finger and CHY zinc finger domain-containing protein, putative</fullName>
    </submittedName>
</protein>
<dbReference type="Pfam" id="PF14599">
    <property type="entry name" value="zinc_ribbon_6"/>
    <property type="match status" value="1"/>
</dbReference>
<dbReference type="InterPro" id="IPR001841">
    <property type="entry name" value="Znf_RING"/>
</dbReference>
<evidence type="ECO:0000256" key="2">
    <source>
        <dbReference type="ARBA" id="ARBA00022771"/>
    </source>
</evidence>
<sequence>MTPLPDTTTTTTTKTPHQYNDSDSDINDMSRDLDEIGLLNLNNLTSYFSTDRFFSQMPSFEMKNFPLEFTKYVTKYKNYYQDQYKKYNKSFGTSTSTTTTTTEADEMKDISDDSNILDSIKTVLSTRIQMDKFLNDLKLGVNITTAIDRLQPLTDVINETIFLPTDDFSDIENDEIEPEIEKEEITEPVGIAEIVNKCQPLINEIVKPRVGIRNELKRDTRRKRKRKQYKNNIYSNNDSMTSQTSDIDGLTIDEVNELTELNSLDDFVKQDLLRSKIKKIHNLSISQDSKNKLVTKLMMGNYYKYVDEKLSNNDKQLLRPLKNQKLVIEKDDFEEEEPVEETQSKSSLDLVDEVINENDDIEEIQSESESLEGSDDEGEDEVMLTEEDLQPTYHDSLDTILGCSHYQTNCKIECPTCFKWYTCRFCHDSQTTDHKLIRNEVKHILCMYCHTPQIPDSNFCVNCEQELANYFCGKCILYDNDQTKDIYHCDKCGICRLGLGLEKDYFHCDTCNTCLSIDLKGHHKCLSDVTHSNCCICNEDLFSSIHKVVFMKCGHSIHEQCYSKFTKFSSKCPICKKTITNVESQYRILDVEIAQSPLPEPYDKWRCIISCNDCGGKSNTMYHVLGLKCKYCKSYNTNQLKLIKPEEEEDEEEVEILEGEERGKLSNNSRSKNSITQFDANVMKLVKTNLSNNFGIDEEISGYEDDIDVEDEEEEEDDDDDQMGNLINIKKLSENGSNNVSYITSMLQNFVNNATKLSSKEEGK</sequence>
<dbReference type="InterPro" id="IPR013083">
    <property type="entry name" value="Znf_RING/FYVE/PHD"/>
</dbReference>
<evidence type="ECO:0000313" key="11">
    <source>
        <dbReference type="Proteomes" id="UP000002605"/>
    </source>
</evidence>
<evidence type="ECO:0000256" key="1">
    <source>
        <dbReference type="ARBA" id="ARBA00022723"/>
    </source>
</evidence>
<dbReference type="PROSITE" id="PS51270">
    <property type="entry name" value="ZF_CTCHY"/>
    <property type="match status" value="1"/>
</dbReference>
<dbReference type="GO" id="GO:0061630">
    <property type="term" value="F:ubiquitin protein ligase activity"/>
    <property type="evidence" value="ECO:0007669"/>
    <property type="project" value="TreeGrafter"/>
</dbReference>
<feature type="compositionally biased region" description="Polar residues" evidence="5">
    <location>
        <begin position="231"/>
        <end position="245"/>
    </location>
</feature>
<dbReference type="PROSITE" id="PS50089">
    <property type="entry name" value="ZF_RING_2"/>
    <property type="match status" value="1"/>
</dbReference>
<dbReference type="SUPFAM" id="SSF57850">
    <property type="entry name" value="RING/U-box"/>
    <property type="match status" value="1"/>
</dbReference>
<feature type="region of interest" description="Disordered" evidence="5">
    <location>
        <begin position="217"/>
        <end position="245"/>
    </location>
</feature>
<feature type="domain" description="CTCHY-type" evidence="8">
    <location>
        <begin position="467"/>
        <end position="533"/>
    </location>
</feature>
<evidence type="ECO:0000259" key="6">
    <source>
        <dbReference type="PROSITE" id="PS50089"/>
    </source>
</evidence>
<dbReference type="Proteomes" id="UP000002605">
    <property type="component" value="Chromosome 4"/>
</dbReference>
<feature type="compositionally biased region" description="Basic residues" evidence="5">
    <location>
        <begin position="219"/>
        <end position="229"/>
    </location>
</feature>
<dbReference type="GO" id="GO:0008270">
    <property type="term" value="F:zinc ion binding"/>
    <property type="evidence" value="ECO:0007669"/>
    <property type="project" value="UniProtKB-KW"/>
</dbReference>
<accession>B9WFJ1</accession>
<reference evidence="10 11" key="1">
    <citation type="journal article" date="2009" name="Genome Res.">
        <title>Comparative genomics of the fungal pathogens Candida dubliniensis and Candida albicans.</title>
        <authorList>
            <person name="Jackson A.P."/>
            <person name="Gamble J.A."/>
            <person name="Yeomans T."/>
            <person name="Moran G.P."/>
            <person name="Saunders D."/>
            <person name="Harris D."/>
            <person name="Aslett M."/>
            <person name="Barrell J.F."/>
            <person name="Butler G."/>
            <person name="Citiulo F."/>
            <person name="Coleman D.C."/>
            <person name="de Groot P.W.J."/>
            <person name="Goodwin T.J."/>
            <person name="Quail M.A."/>
            <person name="McQuillan J."/>
            <person name="Munro C.A."/>
            <person name="Pain A."/>
            <person name="Poulter R.T."/>
            <person name="Rajandream M.A."/>
            <person name="Renauld H."/>
            <person name="Spiering M.J."/>
            <person name="Tivey A."/>
            <person name="Gow N.A.R."/>
            <person name="Barrell B."/>
            <person name="Sullivan D.J."/>
            <person name="Berriman M."/>
        </authorList>
    </citation>
    <scope>NUCLEOTIDE SEQUENCE [LARGE SCALE GENOMIC DNA]</scope>
    <source>
        <strain evidence="11">CD36 / ATCC MYA-646 / CBS 7987 / NCPF 3949 / NRRL Y-17841</strain>
    </source>
</reference>
<keyword evidence="11" id="KW-1185">Reference proteome</keyword>
<evidence type="ECO:0000259" key="7">
    <source>
        <dbReference type="PROSITE" id="PS51266"/>
    </source>
</evidence>
<dbReference type="eggNOG" id="KOG1940">
    <property type="taxonomic scope" value="Eukaryota"/>
</dbReference>
<evidence type="ECO:0000256" key="3">
    <source>
        <dbReference type="ARBA" id="ARBA00022833"/>
    </source>
</evidence>
<dbReference type="SUPFAM" id="SSF161219">
    <property type="entry name" value="CHY zinc finger-like"/>
    <property type="match status" value="1"/>
</dbReference>
<dbReference type="Pfam" id="PF05495">
    <property type="entry name" value="zf-CHY"/>
    <property type="match status" value="1"/>
</dbReference>
<evidence type="ECO:0000256" key="4">
    <source>
        <dbReference type="PROSITE-ProRule" id="PRU00601"/>
    </source>
</evidence>
<dbReference type="InterPro" id="IPR008913">
    <property type="entry name" value="Znf_CHY"/>
</dbReference>
<dbReference type="InterPro" id="IPR037275">
    <property type="entry name" value="Znf_CTCHY_sf"/>
</dbReference>
<evidence type="ECO:0000256" key="5">
    <source>
        <dbReference type="SAM" id="MobiDB-lite"/>
    </source>
</evidence>
<dbReference type="AlphaFoldDB" id="B9WFJ1"/>
<dbReference type="EMBL" id="FM992691">
    <property type="protein sequence ID" value="CAX42010.1"/>
    <property type="molecule type" value="Genomic_DNA"/>
</dbReference>
<dbReference type="VEuPathDB" id="FungiDB:CD36_41280"/>
<dbReference type="HOGENOM" id="CLU_013368_7_0_1"/>
<organism evidence="10 11">
    <name type="scientific">Candida dubliniensis (strain CD36 / ATCC MYA-646 / CBS 7987 / NCPF 3949 / NRRL Y-17841)</name>
    <name type="common">Yeast</name>
    <dbReference type="NCBI Taxonomy" id="573826"/>
    <lineage>
        <taxon>Eukaryota</taxon>
        <taxon>Fungi</taxon>
        <taxon>Dikarya</taxon>
        <taxon>Ascomycota</taxon>
        <taxon>Saccharomycotina</taxon>
        <taxon>Pichiomycetes</taxon>
        <taxon>Debaryomycetaceae</taxon>
        <taxon>Candida/Lodderomyces clade</taxon>
        <taxon>Candida</taxon>
    </lineage>
</organism>
<feature type="domain" description="RING-type" evidence="6">
    <location>
        <begin position="534"/>
        <end position="576"/>
    </location>
</feature>
<dbReference type="PANTHER" id="PTHR21319:SF0">
    <property type="entry name" value="AND RING FINGER DOMAIN PROTEIN, PUTATIVE (AFU_ORTHOLOGUE AFUA_1G08900)-RELATED"/>
    <property type="match status" value="1"/>
</dbReference>
<dbReference type="CDD" id="cd16464">
    <property type="entry name" value="RING-H2_Pirh2-like"/>
    <property type="match status" value="1"/>
</dbReference>
<dbReference type="RefSeq" id="XP_002419795.1">
    <property type="nucleotide sequence ID" value="XM_002419750.1"/>
</dbReference>
<dbReference type="PANTHER" id="PTHR21319">
    <property type="entry name" value="RING FINGER AND CHY ZINC FINGER DOMAIN-CONTAINING PROTEIN 1"/>
    <property type="match status" value="1"/>
</dbReference>
<feature type="domain" description="CHY-type" evidence="7">
    <location>
        <begin position="396"/>
        <end position="465"/>
    </location>
</feature>
<evidence type="ECO:0000313" key="9">
    <source>
        <dbReference type="CGD" id="CAL0000162738"/>
    </source>
</evidence>
<dbReference type="CGD" id="CAL0000162738">
    <property type="gene designation" value="Cd36_41280"/>
</dbReference>
<dbReference type="GeneID" id="8047396"/>
<proteinExistence type="predicted"/>
<dbReference type="PROSITE" id="PS51266">
    <property type="entry name" value="ZF_CHY"/>
    <property type="match status" value="1"/>
</dbReference>
<gene>
    <name evidence="9" type="ordered locus">Cd36_41280</name>
    <name evidence="10" type="ORF">CD36_41280</name>
</gene>
<keyword evidence="2 4" id="KW-0863">Zinc-finger</keyword>
<dbReference type="InterPro" id="IPR037274">
    <property type="entry name" value="Znf_CHY_sf"/>
</dbReference>
<keyword evidence="1" id="KW-0479">Metal-binding</keyword>
<name>B9WFJ1_CANDC</name>
<feature type="region of interest" description="Disordered" evidence="5">
    <location>
        <begin position="1"/>
        <end position="26"/>
    </location>
</feature>
<feature type="compositionally biased region" description="Low complexity" evidence="5">
    <location>
        <begin position="1"/>
        <end position="16"/>
    </location>
</feature>
<dbReference type="GO" id="GO:0016567">
    <property type="term" value="P:protein ubiquitination"/>
    <property type="evidence" value="ECO:0007669"/>
    <property type="project" value="TreeGrafter"/>
</dbReference>
<dbReference type="InterPro" id="IPR039512">
    <property type="entry name" value="RCHY1_zinc-ribbon"/>
</dbReference>
<evidence type="ECO:0000259" key="8">
    <source>
        <dbReference type="PROSITE" id="PS51270"/>
    </source>
</evidence>
<dbReference type="Gene3D" id="3.30.40.10">
    <property type="entry name" value="Zinc/RING finger domain, C3HC4 (zinc finger)"/>
    <property type="match status" value="1"/>
</dbReference>
<dbReference type="GO" id="GO:0005634">
    <property type="term" value="C:nucleus"/>
    <property type="evidence" value="ECO:0007669"/>
    <property type="project" value="TreeGrafter"/>
</dbReference>
<dbReference type="OrthoDB" id="411372at2759"/>
<dbReference type="GO" id="GO:0006511">
    <property type="term" value="P:ubiquitin-dependent protein catabolic process"/>
    <property type="evidence" value="ECO:0007669"/>
    <property type="project" value="TreeGrafter"/>
</dbReference>
<dbReference type="SUPFAM" id="SSF161245">
    <property type="entry name" value="Zinc hairpin stack"/>
    <property type="match status" value="1"/>
</dbReference>
<dbReference type="Gene3D" id="2.20.28.10">
    <property type="match status" value="1"/>
</dbReference>
<dbReference type="Pfam" id="PF13639">
    <property type="entry name" value="zf-RING_2"/>
    <property type="match status" value="1"/>
</dbReference>
<evidence type="ECO:0000313" key="10">
    <source>
        <dbReference type="EMBL" id="CAX42010.1"/>
    </source>
</evidence>